<protein>
    <submittedName>
        <fullName evidence="1">Uncharacterized protein</fullName>
    </submittedName>
</protein>
<sequence length="177" mass="19498">MLPYQARVPRHCPTQRRANLSPESTLLVAYRVKGLVLVSEGKILRFELAELLGALLQLLGVFVELFLQDLEPRGKLGIGLFPSSMQPGYLTLQIVDLPLEFGFSMGSFGILPPSSKGLGSLYIVFLRRVLVGWSRLNSSTFGNMEGSPYRKFSISRRKGAILGPGPEKSIAENRGSF</sequence>
<proteinExistence type="predicted"/>
<reference evidence="1" key="1">
    <citation type="submission" date="2019-12" db="EMBL/GenBank/DDBJ databases">
        <title>Genome sequencing and annotation of Brassica cretica.</title>
        <authorList>
            <person name="Studholme D.J."/>
            <person name="Sarris P."/>
        </authorList>
    </citation>
    <scope>NUCLEOTIDE SEQUENCE</scope>
    <source>
        <strain evidence="1">PFS-109/04</strain>
        <tissue evidence="1">Leaf</tissue>
    </source>
</reference>
<accession>A0A8S9NML5</accession>
<name>A0A8S9NML5_BRACR</name>
<dbReference type="AlphaFoldDB" id="A0A8S9NML5"/>
<gene>
    <name evidence="1" type="ORF">F2Q69_00042271</name>
</gene>
<organism evidence="1 2">
    <name type="scientific">Brassica cretica</name>
    <name type="common">Mustard</name>
    <dbReference type="NCBI Taxonomy" id="69181"/>
    <lineage>
        <taxon>Eukaryota</taxon>
        <taxon>Viridiplantae</taxon>
        <taxon>Streptophyta</taxon>
        <taxon>Embryophyta</taxon>
        <taxon>Tracheophyta</taxon>
        <taxon>Spermatophyta</taxon>
        <taxon>Magnoliopsida</taxon>
        <taxon>eudicotyledons</taxon>
        <taxon>Gunneridae</taxon>
        <taxon>Pentapetalae</taxon>
        <taxon>rosids</taxon>
        <taxon>malvids</taxon>
        <taxon>Brassicales</taxon>
        <taxon>Brassicaceae</taxon>
        <taxon>Brassiceae</taxon>
        <taxon>Brassica</taxon>
    </lineage>
</organism>
<evidence type="ECO:0000313" key="1">
    <source>
        <dbReference type="EMBL" id="KAF3504775.1"/>
    </source>
</evidence>
<dbReference type="Proteomes" id="UP000712600">
    <property type="component" value="Unassembled WGS sequence"/>
</dbReference>
<comment type="caution">
    <text evidence="1">The sequence shown here is derived from an EMBL/GenBank/DDBJ whole genome shotgun (WGS) entry which is preliminary data.</text>
</comment>
<dbReference type="EMBL" id="QGKX02001621">
    <property type="protein sequence ID" value="KAF3504775.1"/>
    <property type="molecule type" value="Genomic_DNA"/>
</dbReference>
<evidence type="ECO:0000313" key="2">
    <source>
        <dbReference type="Proteomes" id="UP000712600"/>
    </source>
</evidence>